<name>A0A8H4AQ66_GIGMA</name>
<dbReference type="Proteomes" id="UP000439903">
    <property type="component" value="Unassembled WGS sequence"/>
</dbReference>
<proteinExistence type="predicted"/>
<dbReference type="AlphaFoldDB" id="A0A8H4AQ66"/>
<dbReference type="OrthoDB" id="2479211at2759"/>
<evidence type="ECO:0000313" key="1">
    <source>
        <dbReference type="EMBL" id="KAF0521236.1"/>
    </source>
</evidence>
<sequence>MGDPSSSQDLIEEIEEIEEVSNTIASDKNEFIFKPRVRNPKLNRLISFNIDYKNIVVEELGLNLAVKGVGLNLAEKIMKLLSVYRKY</sequence>
<organism evidence="1 2">
    <name type="scientific">Gigaspora margarita</name>
    <dbReference type="NCBI Taxonomy" id="4874"/>
    <lineage>
        <taxon>Eukaryota</taxon>
        <taxon>Fungi</taxon>
        <taxon>Fungi incertae sedis</taxon>
        <taxon>Mucoromycota</taxon>
        <taxon>Glomeromycotina</taxon>
        <taxon>Glomeromycetes</taxon>
        <taxon>Diversisporales</taxon>
        <taxon>Gigasporaceae</taxon>
        <taxon>Gigaspora</taxon>
    </lineage>
</organism>
<keyword evidence="2" id="KW-1185">Reference proteome</keyword>
<gene>
    <name evidence="1" type="ORF">F8M41_015877</name>
</gene>
<reference evidence="1 2" key="1">
    <citation type="journal article" date="2019" name="Environ. Microbiol.">
        <title>At the nexus of three kingdoms: the genome of the mycorrhizal fungus Gigaspora margarita provides insights into plant, endobacterial and fungal interactions.</title>
        <authorList>
            <person name="Venice F."/>
            <person name="Ghignone S."/>
            <person name="Salvioli di Fossalunga A."/>
            <person name="Amselem J."/>
            <person name="Novero M."/>
            <person name="Xianan X."/>
            <person name="Sedzielewska Toro K."/>
            <person name="Morin E."/>
            <person name="Lipzen A."/>
            <person name="Grigoriev I.V."/>
            <person name="Henrissat B."/>
            <person name="Martin F.M."/>
            <person name="Bonfante P."/>
        </authorList>
    </citation>
    <scope>NUCLEOTIDE SEQUENCE [LARGE SCALE GENOMIC DNA]</scope>
    <source>
        <strain evidence="1 2">BEG34</strain>
    </source>
</reference>
<accession>A0A8H4AQ66</accession>
<protein>
    <submittedName>
        <fullName evidence="1">Uncharacterized protein</fullName>
    </submittedName>
</protein>
<dbReference type="EMBL" id="WTPW01000338">
    <property type="protein sequence ID" value="KAF0521236.1"/>
    <property type="molecule type" value="Genomic_DNA"/>
</dbReference>
<evidence type="ECO:0000313" key="2">
    <source>
        <dbReference type="Proteomes" id="UP000439903"/>
    </source>
</evidence>
<comment type="caution">
    <text evidence="1">The sequence shown here is derived from an EMBL/GenBank/DDBJ whole genome shotgun (WGS) entry which is preliminary data.</text>
</comment>